<protein>
    <recommendedName>
        <fullName evidence="1">FAD dependent oxidoreductase domain-containing protein</fullName>
    </recommendedName>
</protein>
<dbReference type="Proteomes" id="UP000053259">
    <property type="component" value="Unassembled WGS sequence"/>
</dbReference>
<dbReference type="OrthoDB" id="498204at2759"/>
<dbReference type="GeneID" id="27309186"/>
<dbReference type="EMBL" id="KN847531">
    <property type="protein sequence ID" value="KIW08295.1"/>
    <property type="molecule type" value="Genomic_DNA"/>
</dbReference>
<dbReference type="Gene3D" id="3.30.9.10">
    <property type="entry name" value="D-Amino Acid Oxidase, subunit A, domain 2"/>
    <property type="match status" value="1"/>
</dbReference>
<dbReference type="RefSeq" id="XP_016218164.1">
    <property type="nucleotide sequence ID" value="XM_016354069.1"/>
</dbReference>
<evidence type="ECO:0000259" key="1">
    <source>
        <dbReference type="Pfam" id="PF01266"/>
    </source>
</evidence>
<dbReference type="HOGENOM" id="CLU_007884_14_1_1"/>
<feature type="domain" description="FAD dependent oxidoreductase" evidence="1">
    <location>
        <begin position="7"/>
        <end position="397"/>
    </location>
</feature>
<proteinExistence type="predicted"/>
<dbReference type="AlphaFoldDB" id="A0A0D2AP19"/>
<dbReference type="InterPro" id="IPR006076">
    <property type="entry name" value="FAD-dep_OxRdtase"/>
</dbReference>
<dbReference type="GO" id="GO:0005829">
    <property type="term" value="C:cytosol"/>
    <property type="evidence" value="ECO:0007669"/>
    <property type="project" value="GOC"/>
</dbReference>
<dbReference type="VEuPathDB" id="FungiDB:PV09_01213"/>
<gene>
    <name evidence="2" type="ORF">PV09_01213</name>
</gene>
<dbReference type="PANTHER" id="PTHR13847:SF185">
    <property type="entry name" value="FAD DEPENDENT OXIDOREDUCTASE SUPERFAMILY (AFU_ORTHOLOGUE AFUA_3G02360)"/>
    <property type="match status" value="1"/>
</dbReference>
<dbReference type="Pfam" id="PF01266">
    <property type="entry name" value="DAO"/>
    <property type="match status" value="1"/>
</dbReference>
<organism evidence="2 3">
    <name type="scientific">Verruconis gallopava</name>
    <dbReference type="NCBI Taxonomy" id="253628"/>
    <lineage>
        <taxon>Eukaryota</taxon>
        <taxon>Fungi</taxon>
        <taxon>Dikarya</taxon>
        <taxon>Ascomycota</taxon>
        <taxon>Pezizomycotina</taxon>
        <taxon>Dothideomycetes</taxon>
        <taxon>Pleosporomycetidae</taxon>
        <taxon>Venturiales</taxon>
        <taxon>Sympoventuriaceae</taxon>
        <taxon>Verruconis</taxon>
    </lineage>
</organism>
<dbReference type="SUPFAM" id="SSF51971">
    <property type="entry name" value="Nucleotide-binding domain"/>
    <property type="match status" value="1"/>
</dbReference>
<reference evidence="2 3" key="1">
    <citation type="submission" date="2015-01" db="EMBL/GenBank/DDBJ databases">
        <title>The Genome Sequence of Ochroconis gallopava CBS43764.</title>
        <authorList>
            <consortium name="The Broad Institute Genomics Platform"/>
            <person name="Cuomo C."/>
            <person name="de Hoog S."/>
            <person name="Gorbushina A."/>
            <person name="Stielow B."/>
            <person name="Teixiera M."/>
            <person name="Abouelleil A."/>
            <person name="Chapman S.B."/>
            <person name="Priest M."/>
            <person name="Young S.K."/>
            <person name="Wortman J."/>
            <person name="Nusbaum C."/>
            <person name="Birren B."/>
        </authorList>
    </citation>
    <scope>NUCLEOTIDE SEQUENCE [LARGE SCALE GENOMIC DNA]</scope>
    <source>
        <strain evidence="2 3">CBS 43764</strain>
    </source>
</reference>
<accession>A0A0D2AP19</accession>
<dbReference type="InParanoid" id="A0A0D2AP19"/>
<evidence type="ECO:0000313" key="3">
    <source>
        <dbReference type="Proteomes" id="UP000053259"/>
    </source>
</evidence>
<dbReference type="GO" id="GO:0005770">
    <property type="term" value="C:late endosome"/>
    <property type="evidence" value="ECO:0007669"/>
    <property type="project" value="TreeGrafter"/>
</dbReference>
<dbReference type="STRING" id="253628.A0A0D2AP19"/>
<dbReference type="PANTHER" id="PTHR13847">
    <property type="entry name" value="SARCOSINE DEHYDROGENASE-RELATED"/>
    <property type="match status" value="1"/>
</dbReference>
<sequence length="412" mass="43782">MASSNTIIVGSGIIGLSTAYYLSKSPSTQAQSIHLVDSSQELFQCASGLAGGFLAADWFAPAASALGALSFKLHRELAEKHDGREKWGYSPSVSVSYAISRSNKVKTVRSPNWVVDHASCATAAGCPEPGDGEGPTWLTRYEGDDLERLSKGTTTAQIDPKKLCEWLLDQCVRRGVQLHQPASVLSVSKDARDELAGVRILSAKDGTETDIPCSRIVVTAGPWTPSVFRTLFPRSNTVLPITPLAGHSLLLRSPRWTSGEADAHAVFCTDSPGFQPEFFSRTCGEIWFGGLNNSAIPLPPSADKAQPDPDAVKQLVHMAKQLLGVPGKDDLQVVREALCFRPVTPSGLPIVSRVPDETLGDGLKTRGGGQGGVFVSAGHGPWGIALSLGTGKILSELVEGFEPSCKIDQLVL</sequence>
<dbReference type="GO" id="GO:0042147">
    <property type="term" value="P:retrograde transport, endosome to Golgi"/>
    <property type="evidence" value="ECO:0007669"/>
    <property type="project" value="TreeGrafter"/>
</dbReference>
<name>A0A0D2AP19_9PEZI</name>
<keyword evidence="3" id="KW-1185">Reference proteome</keyword>
<dbReference type="InterPro" id="IPR036188">
    <property type="entry name" value="FAD/NAD-bd_sf"/>
</dbReference>
<dbReference type="Gene3D" id="3.50.50.60">
    <property type="entry name" value="FAD/NAD(P)-binding domain"/>
    <property type="match status" value="1"/>
</dbReference>
<evidence type="ECO:0000313" key="2">
    <source>
        <dbReference type="EMBL" id="KIW08295.1"/>
    </source>
</evidence>